<feature type="region of interest" description="Disordered" evidence="1">
    <location>
        <begin position="27"/>
        <end position="51"/>
    </location>
</feature>
<feature type="compositionally biased region" description="Low complexity" evidence="1">
    <location>
        <begin position="30"/>
        <end position="46"/>
    </location>
</feature>
<dbReference type="Proteomes" id="UP000237822">
    <property type="component" value="Unassembled WGS sequence"/>
</dbReference>
<sequence length="134" mass="13679">MEGDAEARLDAAVGSVAEEAARLLQALGRAPSEAPAAEPAPAVGEAAEPHEHVAMGDAEACSWCPVCRAVVIVRGLSPETLTRLADVATAAATVLGDLATRHTDTAREGDATTRRPAAATPTEPITVVDEEETS</sequence>
<comment type="caution">
    <text evidence="2">The sequence shown here is derived from an EMBL/GenBank/DDBJ whole genome shotgun (WGS) entry which is preliminary data.</text>
</comment>
<dbReference type="RefSeq" id="WP_106296645.1">
    <property type="nucleotide sequence ID" value="NZ_PVTI01000004.1"/>
</dbReference>
<accession>A0A2T0UXI7</accession>
<keyword evidence="3" id="KW-1185">Reference proteome</keyword>
<feature type="region of interest" description="Disordered" evidence="1">
    <location>
        <begin position="101"/>
        <end position="134"/>
    </location>
</feature>
<gene>
    <name evidence="2" type="ORF">BCF74_10485</name>
</gene>
<protein>
    <submittedName>
        <fullName evidence="2">Uncharacterized protein</fullName>
    </submittedName>
</protein>
<name>A0A2T0UXI7_9MICO</name>
<evidence type="ECO:0000313" key="2">
    <source>
        <dbReference type="EMBL" id="PRY62649.1"/>
    </source>
</evidence>
<organism evidence="2 3">
    <name type="scientific">Knoellia remsis</name>
    <dbReference type="NCBI Taxonomy" id="407159"/>
    <lineage>
        <taxon>Bacteria</taxon>
        <taxon>Bacillati</taxon>
        <taxon>Actinomycetota</taxon>
        <taxon>Actinomycetes</taxon>
        <taxon>Micrococcales</taxon>
        <taxon>Intrasporangiaceae</taxon>
        <taxon>Knoellia</taxon>
    </lineage>
</organism>
<feature type="compositionally biased region" description="Basic and acidic residues" evidence="1">
    <location>
        <begin position="101"/>
        <end position="113"/>
    </location>
</feature>
<evidence type="ECO:0000313" key="3">
    <source>
        <dbReference type="Proteomes" id="UP000237822"/>
    </source>
</evidence>
<evidence type="ECO:0000256" key="1">
    <source>
        <dbReference type="SAM" id="MobiDB-lite"/>
    </source>
</evidence>
<dbReference type="EMBL" id="PVTI01000004">
    <property type="protein sequence ID" value="PRY62649.1"/>
    <property type="molecule type" value="Genomic_DNA"/>
</dbReference>
<dbReference type="AlphaFoldDB" id="A0A2T0UXI7"/>
<reference evidence="2 3" key="1">
    <citation type="submission" date="2018-03" db="EMBL/GenBank/DDBJ databases">
        <title>Genomic Encyclopedia of Archaeal and Bacterial Type Strains, Phase II (KMG-II): from individual species to whole genera.</title>
        <authorList>
            <person name="Goeker M."/>
        </authorList>
    </citation>
    <scope>NUCLEOTIDE SEQUENCE [LARGE SCALE GENOMIC DNA]</scope>
    <source>
        <strain evidence="2 3">ATCC BAA-1496</strain>
    </source>
</reference>
<proteinExistence type="predicted"/>